<evidence type="ECO:0000256" key="1">
    <source>
        <dbReference type="SAM" id="Phobius"/>
    </source>
</evidence>
<dbReference type="GO" id="GO:0050839">
    <property type="term" value="F:cell adhesion molecule binding"/>
    <property type="evidence" value="ECO:0007669"/>
    <property type="project" value="TreeGrafter"/>
</dbReference>
<dbReference type="SMART" id="SM00554">
    <property type="entry name" value="FAS1"/>
    <property type="match status" value="4"/>
</dbReference>
<feature type="non-terminal residue" evidence="3">
    <location>
        <position position="668"/>
    </location>
</feature>
<dbReference type="EMBL" id="JAWZYT010005612">
    <property type="protein sequence ID" value="KAK4290095.1"/>
    <property type="molecule type" value="Genomic_DNA"/>
</dbReference>
<dbReference type="PANTHER" id="PTHR10900:SF77">
    <property type="entry name" value="FI19380P1"/>
    <property type="match status" value="1"/>
</dbReference>
<keyword evidence="1" id="KW-0472">Membrane</keyword>
<accession>A0AAE1NJ40</accession>
<dbReference type="AlphaFoldDB" id="A0AAE1NJ40"/>
<keyword evidence="4" id="KW-1185">Reference proteome</keyword>
<dbReference type="Pfam" id="PF02469">
    <property type="entry name" value="Fasciclin"/>
    <property type="match status" value="4"/>
</dbReference>
<evidence type="ECO:0000259" key="2">
    <source>
        <dbReference type="PROSITE" id="PS50213"/>
    </source>
</evidence>
<dbReference type="PANTHER" id="PTHR10900">
    <property type="entry name" value="PERIOSTIN-RELATED"/>
    <property type="match status" value="1"/>
</dbReference>
<feature type="domain" description="FAS1" evidence="2">
    <location>
        <begin position="307"/>
        <end position="451"/>
    </location>
</feature>
<dbReference type="GO" id="GO:0030198">
    <property type="term" value="P:extracellular matrix organization"/>
    <property type="evidence" value="ECO:0007669"/>
    <property type="project" value="TreeGrafter"/>
</dbReference>
<protein>
    <recommendedName>
        <fullName evidence="2">FAS1 domain-containing protein</fullName>
    </recommendedName>
</protein>
<reference evidence="3" key="1">
    <citation type="submission" date="2023-11" db="EMBL/GenBank/DDBJ databases">
        <title>Genome assemblies of two species of porcelain crab, Petrolisthes cinctipes and Petrolisthes manimaculis (Anomura: Porcellanidae).</title>
        <authorList>
            <person name="Angst P."/>
        </authorList>
    </citation>
    <scope>NUCLEOTIDE SEQUENCE</scope>
    <source>
        <strain evidence="3">PB745_02</strain>
        <tissue evidence="3">Gill</tissue>
    </source>
</reference>
<feature type="domain" description="FAS1" evidence="2">
    <location>
        <begin position="1"/>
        <end position="122"/>
    </location>
</feature>
<keyword evidence="1" id="KW-1133">Transmembrane helix</keyword>
<feature type="transmembrane region" description="Helical" evidence="1">
    <location>
        <begin position="643"/>
        <end position="663"/>
    </location>
</feature>
<evidence type="ECO:0000313" key="4">
    <source>
        <dbReference type="Proteomes" id="UP001292094"/>
    </source>
</evidence>
<keyword evidence="1" id="KW-0812">Transmembrane</keyword>
<dbReference type="SUPFAM" id="SSF82153">
    <property type="entry name" value="FAS1 domain"/>
    <property type="match status" value="4"/>
</dbReference>
<feature type="domain" description="FAS1" evidence="2">
    <location>
        <begin position="455"/>
        <end position="630"/>
    </location>
</feature>
<gene>
    <name evidence="3" type="ORF">Pmani_036988</name>
</gene>
<name>A0AAE1NJ40_9EUCA</name>
<dbReference type="GO" id="GO:0007155">
    <property type="term" value="P:cell adhesion"/>
    <property type="evidence" value="ECO:0007669"/>
    <property type="project" value="TreeGrafter"/>
</dbReference>
<evidence type="ECO:0000313" key="3">
    <source>
        <dbReference type="EMBL" id="KAK4290095.1"/>
    </source>
</evidence>
<dbReference type="GO" id="GO:0031012">
    <property type="term" value="C:extracellular matrix"/>
    <property type="evidence" value="ECO:0007669"/>
    <property type="project" value="TreeGrafter"/>
</dbReference>
<dbReference type="InterPro" id="IPR000782">
    <property type="entry name" value="FAS1_domain"/>
</dbReference>
<feature type="domain" description="FAS1" evidence="2">
    <location>
        <begin position="148"/>
        <end position="302"/>
    </location>
</feature>
<dbReference type="Gene3D" id="2.30.180.10">
    <property type="entry name" value="FAS1 domain"/>
    <property type="match status" value="4"/>
</dbReference>
<organism evidence="3 4">
    <name type="scientific">Petrolisthes manimaculis</name>
    <dbReference type="NCBI Taxonomy" id="1843537"/>
    <lineage>
        <taxon>Eukaryota</taxon>
        <taxon>Metazoa</taxon>
        <taxon>Ecdysozoa</taxon>
        <taxon>Arthropoda</taxon>
        <taxon>Crustacea</taxon>
        <taxon>Multicrustacea</taxon>
        <taxon>Malacostraca</taxon>
        <taxon>Eumalacostraca</taxon>
        <taxon>Eucarida</taxon>
        <taxon>Decapoda</taxon>
        <taxon>Pleocyemata</taxon>
        <taxon>Anomura</taxon>
        <taxon>Galatheoidea</taxon>
        <taxon>Porcellanidae</taxon>
        <taxon>Petrolisthes</taxon>
    </lineage>
</organism>
<dbReference type="Proteomes" id="UP001292094">
    <property type="component" value="Unassembled WGS sequence"/>
</dbReference>
<dbReference type="GO" id="GO:0005615">
    <property type="term" value="C:extracellular space"/>
    <property type="evidence" value="ECO:0007669"/>
    <property type="project" value="TreeGrafter"/>
</dbReference>
<dbReference type="InterPro" id="IPR050904">
    <property type="entry name" value="Adhesion/Biosynth-related"/>
</dbReference>
<sequence>AYSILENDPFLKVMLQNKGFTAFIPTNEAFNSYNGSKDTKLMEYHLVSLAYKVQDLPDELNSMLAGNPLLYVAKIASGDRAVVRGFEDYHTYINNAKIIDGNFESMAADGSKQYLHIVDQIISPAIQHKIPANTPADYKNPTADKLLLRPHLYGLEGQYSISTFEERVSKLNLMDVFSMEGKHTFFIPVDQALNHTDHANTQQDLIDKQVVHGHVIPDHVLFTRTVEKPTDQFESMAFSDNLKVVLFMENVTRPDSNVMTYYVKSNIVAGDVSHEKGTAMARIPKGNIPVKNGVVHLIDRPLMIVASTIISYLQEKDGQLSKFHNLMREHYQDMIHELMVEKDRTLFAPSNTAFRMVNQERLQKVTLNSERLKRLVRMHIVPNRLTTDEIVAHTVTQEDTLSPRRNLYFAVNNPNEPVPIVSLEGGGVNATITTPNIAAKNGVIHIIDRILGIPSQTVYEKLATDPMLSDTFALSEQNNWNERLKDRGSQRFTLFVPSNAAWEYIHRNIPSGYKKLFMGGYAYQGKAILERHMIVGNDWSIDELNSLTTNTTKPGLFQVPLNVTRGKIYFQARVREAFGDLSESLDVENEATDYSDVVEYTLEWNGISARVIRPDVECVNGVVHVIDKVLMARRDVTVISGSAASTATALATLAATFVAFAVARTLSR</sequence>
<proteinExistence type="predicted"/>
<dbReference type="InterPro" id="IPR036378">
    <property type="entry name" value="FAS1_dom_sf"/>
</dbReference>
<comment type="caution">
    <text evidence="3">The sequence shown here is derived from an EMBL/GenBank/DDBJ whole genome shotgun (WGS) entry which is preliminary data.</text>
</comment>
<dbReference type="PROSITE" id="PS50213">
    <property type="entry name" value="FAS1"/>
    <property type="match status" value="4"/>
</dbReference>